<dbReference type="Proteomes" id="UP000183900">
    <property type="component" value="Unassembled WGS sequence"/>
</dbReference>
<name>A0A0K6HTY7_9HYPH</name>
<keyword evidence="2" id="KW-1185">Reference proteome</keyword>
<proteinExistence type="predicted"/>
<evidence type="ECO:0000313" key="1">
    <source>
        <dbReference type="EMBL" id="CUA94228.1"/>
    </source>
</evidence>
<evidence type="ECO:0000313" key="2">
    <source>
        <dbReference type="Proteomes" id="UP000183900"/>
    </source>
</evidence>
<dbReference type="AlphaFoldDB" id="A0A0K6HTY7"/>
<gene>
    <name evidence="1" type="ORF">Ga0061067_10399</name>
</gene>
<dbReference type="EMBL" id="CYHE01000003">
    <property type="protein sequence ID" value="CUA94228.1"/>
    <property type="molecule type" value="Genomic_DNA"/>
</dbReference>
<accession>A0A0K6HTY7</accession>
<reference evidence="2" key="1">
    <citation type="submission" date="2015-08" db="EMBL/GenBank/DDBJ databases">
        <authorList>
            <person name="Varghese N."/>
        </authorList>
    </citation>
    <scope>NUCLEOTIDE SEQUENCE [LARGE SCALE GENOMIC DNA]</scope>
    <source>
        <strain evidence="2">DSM 23407</strain>
    </source>
</reference>
<dbReference type="RefSeq" id="WP_141658889.1">
    <property type="nucleotide sequence ID" value="NZ_CYHE01000003.1"/>
</dbReference>
<organism evidence="1 2">
    <name type="scientific">Pannonibacter indicus</name>
    <dbReference type="NCBI Taxonomy" id="466044"/>
    <lineage>
        <taxon>Bacteria</taxon>
        <taxon>Pseudomonadati</taxon>
        <taxon>Pseudomonadota</taxon>
        <taxon>Alphaproteobacteria</taxon>
        <taxon>Hyphomicrobiales</taxon>
        <taxon>Stappiaceae</taxon>
        <taxon>Pannonibacter</taxon>
    </lineage>
</organism>
<sequence length="84" mass="9134">MIRGNKCPWLRALCEATRYLMIRRLIQLAGAALTVTMHLYRAGLVSPAGVRTGFSLAGKAQRAAILLLRGTAAQPEQEQGIQIT</sequence>
<protein>
    <submittedName>
        <fullName evidence="1">Uncharacterized protein</fullName>
    </submittedName>
</protein>